<evidence type="ECO:0000313" key="5">
    <source>
        <dbReference type="Proteomes" id="UP000095765"/>
    </source>
</evidence>
<evidence type="ECO:0000259" key="2">
    <source>
        <dbReference type="Pfam" id="PF04266"/>
    </source>
</evidence>
<accession>A0A174T7D5</accession>
<evidence type="ECO:0000313" key="3">
    <source>
        <dbReference type="EMBL" id="CUQ03605.1"/>
    </source>
</evidence>
<dbReference type="InterPro" id="IPR007374">
    <property type="entry name" value="ASCH_domain"/>
</dbReference>
<dbReference type="Gene3D" id="2.30.130.30">
    <property type="entry name" value="Hypothetical protein"/>
    <property type="match status" value="1"/>
</dbReference>
<sequence length="179" mass="19864">MREIQLGGGFATLEVIPLDLGIKALTIWQPWASLLVDGPKKYETRSWATSYRGPIAIHAAKRVPSLTKKIIPPLVLEHIMRHLGGRLLEELPTGSIIGTADLVACHPIDDVFLSSLCEGEERLGDYTIGRYAWEFKNMRALEEPILARGGQRIWNWRPQGGHHGVGNVEPGGSKGQRDR</sequence>
<protein>
    <submittedName>
        <fullName evidence="3">ASCH domain</fullName>
    </submittedName>
</protein>
<feature type="domain" description="ASCH" evidence="2">
    <location>
        <begin position="25"/>
        <end position="110"/>
    </location>
</feature>
<feature type="region of interest" description="Disordered" evidence="1">
    <location>
        <begin position="157"/>
        <end position="179"/>
    </location>
</feature>
<dbReference type="EMBL" id="NFKP01000037">
    <property type="protein sequence ID" value="OUP66947.1"/>
    <property type="molecule type" value="Genomic_DNA"/>
</dbReference>
<organism evidence="3 5">
    <name type="scientific">Anaerotruncus colihominis</name>
    <dbReference type="NCBI Taxonomy" id="169435"/>
    <lineage>
        <taxon>Bacteria</taxon>
        <taxon>Bacillati</taxon>
        <taxon>Bacillota</taxon>
        <taxon>Clostridia</taxon>
        <taxon>Eubacteriales</taxon>
        <taxon>Oscillospiraceae</taxon>
        <taxon>Anaerotruncus</taxon>
    </lineage>
</organism>
<dbReference type="Pfam" id="PF04266">
    <property type="entry name" value="ASCH"/>
    <property type="match status" value="1"/>
</dbReference>
<proteinExistence type="predicted"/>
<dbReference type="Proteomes" id="UP000196386">
    <property type="component" value="Unassembled WGS sequence"/>
</dbReference>
<dbReference type="SUPFAM" id="SSF88697">
    <property type="entry name" value="PUA domain-like"/>
    <property type="match status" value="1"/>
</dbReference>
<evidence type="ECO:0000256" key="1">
    <source>
        <dbReference type="SAM" id="MobiDB-lite"/>
    </source>
</evidence>
<gene>
    <name evidence="4" type="ORF">B5F11_18800</name>
    <name evidence="3" type="ORF">ERS852551_02846</name>
</gene>
<dbReference type="Proteomes" id="UP000095765">
    <property type="component" value="Unassembled WGS sequence"/>
</dbReference>
<reference evidence="3 5" key="1">
    <citation type="submission" date="2015-09" db="EMBL/GenBank/DDBJ databases">
        <authorList>
            <consortium name="Pathogen Informatics"/>
        </authorList>
    </citation>
    <scope>NUCLEOTIDE SEQUENCE [LARGE SCALE GENOMIC DNA]</scope>
    <source>
        <strain evidence="3 5">2789STDY5834939</strain>
    </source>
</reference>
<reference evidence="6" key="2">
    <citation type="submission" date="2017-04" db="EMBL/GenBank/DDBJ databases">
        <title>Function of individual gut microbiota members based on whole genome sequencing of pure cultures obtained from chicken caecum.</title>
        <authorList>
            <person name="Medvecky M."/>
            <person name="Cejkova D."/>
            <person name="Polansky O."/>
            <person name="Karasova D."/>
            <person name="Kubasova T."/>
            <person name="Cizek A."/>
            <person name="Rychlik I."/>
        </authorList>
    </citation>
    <scope>NUCLEOTIDE SEQUENCE [LARGE SCALE GENOMIC DNA]</scope>
    <source>
        <strain evidence="6">An175</strain>
    </source>
</reference>
<dbReference type="OrthoDB" id="359066at2"/>
<dbReference type="AlphaFoldDB" id="A0A174T7D5"/>
<reference evidence="4" key="3">
    <citation type="journal article" date="2018" name="BMC Genomics">
        <title>Whole genome sequencing and function prediction of 133 gut anaerobes isolated from chicken caecum in pure cultures.</title>
        <authorList>
            <person name="Medvecky M."/>
            <person name="Cejkova D."/>
            <person name="Polansky O."/>
            <person name="Karasova D."/>
            <person name="Kubasova T."/>
            <person name="Cizek A."/>
            <person name="Rychlik I."/>
        </authorList>
    </citation>
    <scope>NUCLEOTIDE SEQUENCE</scope>
    <source>
        <strain evidence="4">An175</strain>
    </source>
</reference>
<evidence type="ECO:0000313" key="6">
    <source>
        <dbReference type="Proteomes" id="UP000196386"/>
    </source>
</evidence>
<dbReference type="RefSeq" id="WP_006876210.1">
    <property type="nucleotide sequence ID" value="NZ_CP102255.1"/>
</dbReference>
<dbReference type="CDD" id="cd06554">
    <property type="entry name" value="ASCH_ASC-1_like"/>
    <property type="match status" value="1"/>
</dbReference>
<dbReference type="InterPro" id="IPR015947">
    <property type="entry name" value="PUA-like_sf"/>
</dbReference>
<evidence type="ECO:0000313" key="4">
    <source>
        <dbReference type="EMBL" id="OUP66947.1"/>
    </source>
</evidence>
<name>A0A174T7D5_9FIRM</name>
<dbReference type="EMBL" id="CZBE01000022">
    <property type="protein sequence ID" value="CUQ03605.1"/>
    <property type="molecule type" value="Genomic_DNA"/>
</dbReference>